<gene>
    <name evidence="1" type="ORF">METZ01_LOCUS360858</name>
</gene>
<reference evidence="1" key="1">
    <citation type="submission" date="2018-05" db="EMBL/GenBank/DDBJ databases">
        <authorList>
            <person name="Lanie J.A."/>
            <person name="Ng W.-L."/>
            <person name="Kazmierczak K.M."/>
            <person name="Andrzejewski T.M."/>
            <person name="Davidsen T.M."/>
            <person name="Wayne K.J."/>
            <person name="Tettelin H."/>
            <person name="Glass J.I."/>
            <person name="Rusch D."/>
            <person name="Podicherti R."/>
            <person name="Tsui H.-C.T."/>
            <person name="Winkler M.E."/>
        </authorList>
    </citation>
    <scope>NUCLEOTIDE SEQUENCE</scope>
</reference>
<protein>
    <submittedName>
        <fullName evidence="1">Uncharacterized protein</fullName>
    </submittedName>
</protein>
<accession>A0A382SDM8</accession>
<feature type="non-terminal residue" evidence="1">
    <location>
        <position position="1"/>
    </location>
</feature>
<sequence length="81" mass="9081">YLLGALQNLAKFFQVSSLPNVPFVWKKNLILGLLNNIISQNSAISLCPNGSPYVPMHSTDFHKKAFFPLNKFSLNTLTSRN</sequence>
<proteinExistence type="predicted"/>
<dbReference type="EMBL" id="UINC01128326">
    <property type="protein sequence ID" value="SVD08004.1"/>
    <property type="molecule type" value="Genomic_DNA"/>
</dbReference>
<organism evidence="1">
    <name type="scientific">marine metagenome</name>
    <dbReference type="NCBI Taxonomy" id="408172"/>
    <lineage>
        <taxon>unclassified sequences</taxon>
        <taxon>metagenomes</taxon>
        <taxon>ecological metagenomes</taxon>
    </lineage>
</organism>
<dbReference type="AlphaFoldDB" id="A0A382SDM8"/>
<name>A0A382SDM8_9ZZZZ</name>
<evidence type="ECO:0000313" key="1">
    <source>
        <dbReference type="EMBL" id="SVD08004.1"/>
    </source>
</evidence>